<dbReference type="InterPro" id="IPR013786">
    <property type="entry name" value="AcylCoA_DH/ox_N"/>
</dbReference>
<evidence type="ECO:0000259" key="4">
    <source>
        <dbReference type="Pfam" id="PF08028"/>
    </source>
</evidence>
<dbReference type="Gene3D" id="1.10.540.10">
    <property type="entry name" value="Acyl-CoA dehydrogenase/oxidase, N-terminal domain"/>
    <property type="match status" value="1"/>
</dbReference>
<feature type="domain" description="Acyl-CoA dehydrogenase C-terminal" evidence="4">
    <location>
        <begin position="255"/>
        <end position="390"/>
    </location>
</feature>
<dbReference type="InterPro" id="IPR037069">
    <property type="entry name" value="AcylCoA_DH/ox_N_sf"/>
</dbReference>
<dbReference type="OrthoDB" id="571684at2"/>
<sequence length="415" mass="43704">MTAQTSEASSPVAPRPGFTSEPLGGTVAERLDRLTAVVDDLRHSDPAAERGRVLQYDAVEAIRRTGVLTLRVPAQYGGPGGSVRDVLTAVIRIARGSSNVAQALRPHFGFAERLLSNRATEAEREEWFPRVNTGVIIGNAITDAKGKTPAGADTTLLADGDGVLRLNGYKFYSTGTLFADLIAVSASDSEGRDLQAIVPAGREGVELFDDWEGFGQRTTASGGTRFTNVEVQPHEVTTVSDGKHLGHSTAFLQLYLAAVAAGIAAAARDDAVWYVQTKARPASHSLADTAARDPFTLQAVGEISANASAAEALVLGAADALDAVVDSGRIADADELARVAIVVAEAQLIAERLTLAAAERLFDTGGASATARALNLDRHWRNVRTVATHNPLAYKAHASGNYLVNGVWPPANGYF</sequence>
<dbReference type="Gene3D" id="2.40.110.10">
    <property type="entry name" value="Butyryl-CoA Dehydrogenase, subunit A, domain 2"/>
    <property type="match status" value="1"/>
</dbReference>
<reference evidence="5 6" key="1">
    <citation type="submission" date="2017-07" db="EMBL/GenBank/DDBJ databases">
        <title>The new phylogeny of genus Mycobacterium.</title>
        <authorList>
            <person name="Tortoli E."/>
            <person name="Trovato A."/>
            <person name="Cirillo D.M."/>
        </authorList>
    </citation>
    <scope>NUCLEOTIDE SEQUENCE [LARGE SCALE GENOMIC DNA]</scope>
    <source>
        <strain evidence="5 6">ATCC 33027</strain>
    </source>
</reference>
<feature type="domain" description="Acyl-CoA dehydrogenase/oxidase N-terminal" evidence="3">
    <location>
        <begin position="49"/>
        <end position="134"/>
    </location>
</feature>
<dbReference type="Pfam" id="PF02771">
    <property type="entry name" value="Acyl-CoA_dh_N"/>
    <property type="match status" value="1"/>
</dbReference>
<keyword evidence="1" id="KW-0560">Oxidoreductase</keyword>
<evidence type="ECO:0000256" key="2">
    <source>
        <dbReference type="SAM" id="MobiDB-lite"/>
    </source>
</evidence>
<evidence type="ECO:0000256" key="1">
    <source>
        <dbReference type="ARBA" id="ARBA00023002"/>
    </source>
</evidence>
<dbReference type="PANTHER" id="PTHR43884">
    <property type="entry name" value="ACYL-COA DEHYDROGENASE"/>
    <property type="match status" value="1"/>
</dbReference>
<dbReference type="PANTHER" id="PTHR43884:SF12">
    <property type="entry name" value="ISOVALERYL-COA DEHYDROGENASE, MITOCHONDRIAL-RELATED"/>
    <property type="match status" value="1"/>
</dbReference>
<dbReference type="Pfam" id="PF08028">
    <property type="entry name" value="Acyl-CoA_dh_2"/>
    <property type="match status" value="1"/>
</dbReference>
<accession>A0A255DCH5</accession>
<dbReference type="EMBL" id="NOZR01000022">
    <property type="protein sequence ID" value="OYN76321.1"/>
    <property type="molecule type" value="Genomic_DNA"/>
</dbReference>
<feature type="region of interest" description="Disordered" evidence="2">
    <location>
        <begin position="1"/>
        <end position="24"/>
    </location>
</feature>
<gene>
    <name evidence="5" type="ORF">CG716_22105</name>
</gene>
<dbReference type="AlphaFoldDB" id="A0A255DCH5"/>
<dbReference type="RefSeq" id="WP_094483267.1">
    <property type="nucleotide sequence ID" value="NZ_NOZR01000022.1"/>
</dbReference>
<dbReference type="SUPFAM" id="SSF56645">
    <property type="entry name" value="Acyl-CoA dehydrogenase NM domain-like"/>
    <property type="match status" value="1"/>
</dbReference>
<dbReference type="PIRSF" id="PIRSF016578">
    <property type="entry name" value="HsaA"/>
    <property type="match status" value="1"/>
</dbReference>
<comment type="caution">
    <text evidence="5">The sequence shown here is derived from an EMBL/GenBank/DDBJ whole genome shotgun (WGS) entry which is preliminary data.</text>
</comment>
<evidence type="ECO:0000313" key="6">
    <source>
        <dbReference type="Proteomes" id="UP000216063"/>
    </source>
</evidence>
<dbReference type="SUPFAM" id="SSF47203">
    <property type="entry name" value="Acyl-CoA dehydrogenase C-terminal domain-like"/>
    <property type="match status" value="1"/>
</dbReference>
<protein>
    <submittedName>
        <fullName evidence="5">Acyl-CoA dehydrogenase</fullName>
    </submittedName>
</protein>
<dbReference type="InterPro" id="IPR046373">
    <property type="entry name" value="Acyl-CoA_Oxase/DH_mid-dom_sf"/>
</dbReference>
<evidence type="ECO:0000313" key="5">
    <source>
        <dbReference type="EMBL" id="OYN76321.1"/>
    </source>
</evidence>
<proteinExistence type="predicted"/>
<name>A0A255DCH5_9MYCO</name>
<dbReference type="InterPro" id="IPR009100">
    <property type="entry name" value="AcylCoA_DH/oxidase_NM_dom_sf"/>
</dbReference>
<organism evidence="5 6">
    <name type="scientific">Mycolicibacterium sphagni</name>
    <dbReference type="NCBI Taxonomy" id="1786"/>
    <lineage>
        <taxon>Bacteria</taxon>
        <taxon>Bacillati</taxon>
        <taxon>Actinomycetota</taxon>
        <taxon>Actinomycetes</taxon>
        <taxon>Mycobacteriales</taxon>
        <taxon>Mycobacteriaceae</taxon>
        <taxon>Mycolicibacterium</taxon>
    </lineage>
</organism>
<evidence type="ECO:0000259" key="3">
    <source>
        <dbReference type="Pfam" id="PF02771"/>
    </source>
</evidence>
<dbReference type="GO" id="GO:0008470">
    <property type="term" value="F:3-methylbutanoyl-CoA dehydrogenase activity"/>
    <property type="evidence" value="ECO:0007669"/>
    <property type="project" value="TreeGrafter"/>
</dbReference>
<dbReference type="Proteomes" id="UP000216063">
    <property type="component" value="Unassembled WGS sequence"/>
</dbReference>
<dbReference type="GO" id="GO:0050660">
    <property type="term" value="F:flavin adenine dinucleotide binding"/>
    <property type="evidence" value="ECO:0007669"/>
    <property type="project" value="InterPro"/>
</dbReference>
<dbReference type="InterPro" id="IPR013107">
    <property type="entry name" value="Acyl-CoA_DH_C"/>
</dbReference>
<keyword evidence="6" id="KW-1185">Reference proteome</keyword>
<dbReference type="GO" id="GO:0006552">
    <property type="term" value="P:L-leucine catabolic process"/>
    <property type="evidence" value="ECO:0007669"/>
    <property type="project" value="TreeGrafter"/>
</dbReference>
<dbReference type="InterPro" id="IPR036250">
    <property type="entry name" value="AcylCo_DH-like_C"/>
</dbReference>
<dbReference type="Gene3D" id="1.20.140.10">
    <property type="entry name" value="Butyryl-CoA Dehydrogenase, subunit A, domain 3"/>
    <property type="match status" value="1"/>
</dbReference>